<name>A0A921HII6_9BACT</name>
<evidence type="ECO:0000313" key="3">
    <source>
        <dbReference type="Proteomes" id="UP000722357"/>
    </source>
</evidence>
<dbReference type="Proteomes" id="UP000722357">
    <property type="component" value="Unassembled WGS sequence"/>
</dbReference>
<feature type="chain" id="PRO_5037275790" evidence="1">
    <location>
        <begin position="21"/>
        <end position="52"/>
    </location>
</feature>
<dbReference type="RefSeq" id="WP_204395855.1">
    <property type="nucleotide sequence ID" value="NZ_CATYUK010000018.1"/>
</dbReference>
<gene>
    <name evidence="2" type="ORF">K8V40_05500</name>
</gene>
<sequence length="52" mass="6054">MKRKLAVVLLICISCHIGWAAQERGNRTHRITIQALDEGVVLDQLYVYEWKD</sequence>
<comment type="caution">
    <text evidence="2">The sequence shown here is derived from an EMBL/GenBank/DDBJ whole genome shotgun (WGS) entry which is preliminary data.</text>
</comment>
<reference evidence="2" key="2">
    <citation type="submission" date="2021-09" db="EMBL/GenBank/DDBJ databases">
        <authorList>
            <person name="Gilroy R."/>
        </authorList>
    </citation>
    <scope>NUCLEOTIDE SEQUENCE</scope>
    <source>
        <strain evidence="2">9794</strain>
    </source>
</reference>
<keyword evidence="1" id="KW-0732">Signal</keyword>
<proteinExistence type="predicted"/>
<dbReference type="EMBL" id="DYWE01000058">
    <property type="protein sequence ID" value="HJF81093.1"/>
    <property type="molecule type" value="Genomic_DNA"/>
</dbReference>
<feature type="signal peptide" evidence="1">
    <location>
        <begin position="1"/>
        <end position="20"/>
    </location>
</feature>
<protein>
    <submittedName>
        <fullName evidence="2">Uncharacterized protein</fullName>
    </submittedName>
</protein>
<organism evidence="2 3">
    <name type="scientific">Phocaeicola plebeius</name>
    <dbReference type="NCBI Taxonomy" id="310297"/>
    <lineage>
        <taxon>Bacteria</taxon>
        <taxon>Pseudomonadati</taxon>
        <taxon>Bacteroidota</taxon>
        <taxon>Bacteroidia</taxon>
        <taxon>Bacteroidales</taxon>
        <taxon>Bacteroidaceae</taxon>
        <taxon>Phocaeicola</taxon>
    </lineage>
</organism>
<dbReference type="AlphaFoldDB" id="A0A921HII6"/>
<evidence type="ECO:0000256" key="1">
    <source>
        <dbReference type="SAM" id="SignalP"/>
    </source>
</evidence>
<accession>A0A921HII6</accession>
<reference evidence="2" key="1">
    <citation type="journal article" date="2021" name="PeerJ">
        <title>Extensive microbial diversity within the chicken gut microbiome revealed by metagenomics and culture.</title>
        <authorList>
            <person name="Gilroy R."/>
            <person name="Ravi A."/>
            <person name="Getino M."/>
            <person name="Pursley I."/>
            <person name="Horton D.L."/>
            <person name="Alikhan N.F."/>
            <person name="Baker D."/>
            <person name="Gharbi K."/>
            <person name="Hall N."/>
            <person name="Watson M."/>
            <person name="Adriaenssens E.M."/>
            <person name="Foster-Nyarko E."/>
            <person name="Jarju S."/>
            <person name="Secka A."/>
            <person name="Antonio M."/>
            <person name="Oren A."/>
            <person name="Chaudhuri R.R."/>
            <person name="La Ragione R."/>
            <person name="Hildebrand F."/>
            <person name="Pallen M.J."/>
        </authorList>
    </citation>
    <scope>NUCLEOTIDE SEQUENCE</scope>
    <source>
        <strain evidence="2">9794</strain>
    </source>
</reference>
<evidence type="ECO:0000313" key="2">
    <source>
        <dbReference type="EMBL" id="HJF81093.1"/>
    </source>
</evidence>